<dbReference type="PANTHER" id="PTHR23542:SF1">
    <property type="entry name" value="MAJOR FACILITATOR SUPERFAMILY (MFS) PROFILE DOMAIN-CONTAINING PROTEIN"/>
    <property type="match status" value="1"/>
</dbReference>
<name>A0ABS4VHT8_9ACTN</name>
<evidence type="ECO:0000256" key="2">
    <source>
        <dbReference type="SAM" id="Phobius"/>
    </source>
</evidence>
<feature type="transmembrane region" description="Helical" evidence="2">
    <location>
        <begin position="89"/>
        <end position="110"/>
    </location>
</feature>
<feature type="transmembrane region" description="Helical" evidence="2">
    <location>
        <begin position="28"/>
        <end position="50"/>
    </location>
</feature>
<feature type="transmembrane region" description="Helical" evidence="2">
    <location>
        <begin position="301"/>
        <end position="320"/>
    </location>
</feature>
<dbReference type="PANTHER" id="PTHR23542">
    <property type="match status" value="1"/>
</dbReference>
<evidence type="ECO:0000313" key="3">
    <source>
        <dbReference type="EMBL" id="MBP2363486.1"/>
    </source>
</evidence>
<dbReference type="RefSeq" id="WP_124283440.1">
    <property type="nucleotide sequence ID" value="NZ_BMWJ01000020.1"/>
</dbReference>
<keyword evidence="2" id="KW-1133">Transmembrane helix</keyword>
<feature type="transmembrane region" description="Helical" evidence="2">
    <location>
        <begin position="267"/>
        <end position="289"/>
    </location>
</feature>
<dbReference type="InterPro" id="IPR011701">
    <property type="entry name" value="MFS"/>
</dbReference>
<comment type="caution">
    <text evidence="3">The sequence shown here is derived from an EMBL/GenBank/DDBJ whole genome shotgun (WGS) entry which is preliminary data.</text>
</comment>
<feature type="transmembrane region" description="Helical" evidence="2">
    <location>
        <begin position="356"/>
        <end position="380"/>
    </location>
</feature>
<reference evidence="3 4" key="1">
    <citation type="submission" date="2021-03" db="EMBL/GenBank/DDBJ databases">
        <title>Sequencing the genomes of 1000 actinobacteria strains.</title>
        <authorList>
            <person name="Klenk H.-P."/>
        </authorList>
    </citation>
    <scope>NUCLEOTIDE SEQUENCE [LARGE SCALE GENOMIC DNA]</scope>
    <source>
        <strain evidence="3 4">DSM 40843</strain>
    </source>
</reference>
<feature type="transmembrane region" description="Helical" evidence="2">
    <location>
        <begin position="56"/>
        <end position="77"/>
    </location>
</feature>
<dbReference type="Pfam" id="PF07690">
    <property type="entry name" value="MFS_1"/>
    <property type="match status" value="1"/>
</dbReference>
<gene>
    <name evidence="3" type="ORF">JOF59_005978</name>
</gene>
<organism evidence="3 4">
    <name type="scientific">Streptomyces clavifer</name>
    <dbReference type="NCBI Taxonomy" id="68188"/>
    <lineage>
        <taxon>Bacteria</taxon>
        <taxon>Bacillati</taxon>
        <taxon>Actinomycetota</taxon>
        <taxon>Actinomycetes</taxon>
        <taxon>Kitasatosporales</taxon>
        <taxon>Streptomycetaceae</taxon>
        <taxon>Streptomyces</taxon>
    </lineage>
</organism>
<feature type="transmembrane region" description="Helical" evidence="2">
    <location>
        <begin position="229"/>
        <end position="255"/>
    </location>
</feature>
<keyword evidence="4" id="KW-1185">Reference proteome</keyword>
<protein>
    <submittedName>
        <fullName evidence="3">MFS family permease</fullName>
    </submittedName>
</protein>
<evidence type="ECO:0000313" key="4">
    <source>
        <dbReference type="Proteomes" id="UP001519311"/>
    </source>
</evidence>
<evidence type="ECO:0000256" key="1">
    <source>
        <dbReference type="SAM" id="MobiDB-lite"/>
    </source>
</evidence>
<dbReference type="EMBL" id="JAGINS010000002">
    <property type="protein sequence ID" value="MBP2363486.1"/>
    <property type="molecule type" value="Genomic_DNA"/>
</dbReference>
<keyword evidence="2" id="KW-0812">Transmembrane</keyword>
<feature type="transmembrane region" description="Helical" evidence="2">
    <location>
        <begin position="386"/>
        <end position="405"/>
    </location>
</feature>
<sequence>MTTPAPRNYTEKPTSQLSQLTRPPVRNLLTLAFLARTTAAVLPITLLLALAQSHGYARAALVSGGYTLVLAFCAPLRGRLLDRYGAHRMLTLMGATTALLLGLVACSVEFRWPWWTTMPLVIAATLSSPPLNAALRSSWRRLVTDETQLKAVHSADSVLEEAGFVLAPLTAGLAITLLGPRHAYEMAAASFITVTALYLAAARRHHLGTTRPAPAATPARSARRWLGPLATPGTTAILLPLLVMGCIFGGTGVLIPAYTQSQHATPLLGPLLAAISTGGVIGGILYATIDWKAGLWRKYQLLTLGFTLPTMLLFLARPLWLLTTLLLLAGLFVTPLFINAFLLTDATATDDTRIEANTWIGASTDITGGIMAVIIGALAQQHRWDTALLTLTCCATIGAAGVFLAPTRRTAATLAGPAKVVMPGAVPRAPRPPTAPEAEFGDAQGSEAAPATAVDPRP</sequence>
<keyword evidence="2" id="KW-0472">Membrane</keyword>
<dbReference type="Proteomes" id="UP001519311">
    <property type="component" value="Unassembled WGS sequence"/>
</dbReference>
<feature type="transmembrane region" description="Helical" evidence="2">
    <location>
        <begin position="183"/>
        <end position="201"/>
    </location>
</feature>
<dbReference type="Gene3D" id="1.20.1250.20">
    <property type="entry name" value="MFS general substrate transporter like domains"/>
    <property type="match status" value="1"/>
</dbReference>
<proteinExistence type="predicted"/>
<dbReference type="InterPro" id="IPR036259">
    <property type="entry name" value="MFS_trans_sf"/>
</dbReference>
<accession>A0ABS4VHT8</accession>
<feature type="region of interest" description="Disordered" evidence="1">
    <location>
        <begin position="423"/>
        <end position="458"/>
    </location>
</feature>
<feature type="transmembrane region" description="Helical" evidence="2">
    <location>
        <begin position="326"/>
        <end position="344"/>
    </location>
</feature>
<dbReference type="SUPFAM" id="SSF103473">
    <property type="entry name" value="MFS general substrate transporter"/>
    <property type="match status" value="1"/>
</dbReference>